<feature type="region of interest" description="Disordered" evidence="1">
    <location>
        <begin position="1"/>
        <end position="26"/>
    </location>
</feature>
<dbReference type="AlphaFoldDB" id="A0AAJ7U660"/>
<protein>
    <submittedName>
        <fullName evidence="3">Uncharacterized protein LOC116954116 isoform X1</fullName>
    </submittedName>
</protein>
<proteinExistence type="predicted"/>
<dbReference type="KEGG" id="pmrn:116954116"/>
<evidence type="ECO:0000313" key="3">
    <source>
        <dbReference type="RefSeq" id="XP_032830454.1"/>
    </source>
</evidence>
<dbReference type="RefSeq" id="XP_032830454.1">
    <property type="nucleotide sequence ID" value="XM_032974563.1"/>
</dbReference>
<accession>A0AAJ7U660</accession>
<feature type="compositionally biased region" description="Polar residues" evidence="1">
    <location>
        <begin position="14"/>
        <end position="24"/>
    </location>
</feature>
<dbReference type="GeneID" id="116954116"/>
<feature type="compositionally biased region" description="Basic residues" evidence="1">
    <location>
        <begin position="1"/>
        <end position="13"/>
    </location>
</feature>
<dbReference type="Proteomes" id="UP001318040">
    <property type="component" value="Chromosome 54"/>
</dbReference>
<name>A0AAJ7U660_PETMA</name>
<organism evidence="2 3">
    <name type="scientific">Petromyzon marinus</name>
    <name type="common">Sea lamprey</name>
    <dbReference type="NCBI Taxonomy" id="7757"/>
    <lineage>
        <taxon>Eukaryota</taxon>
        <taxon>Metazoa</taxon>
        <taxon>Chordata</taxon>
        <taxon>Craniata</taxon>
        <taxon>Vertebrata</taxon>
        <taxon>Cyclostomata</taxon>
        <taxon>Hyperoartia</taxon>
        <taxon>Petromyzontiformes</taxon>
        <taxon>Petromyzontidae</taxon>
        <taxon>Petromyzon</taxon>
    </lineage>
</organism>
<evidence type="ECO:0000256" key="1">
    <source>
        <dbReference type="SAM" id="MobiDB-lite"/>
    </source>
</evidence>
<evidence type="ECO:0000313" key="2">
    <source>
        <dbReference type="Proteomes" id="UP001318040"/>
    </source>
</evidence>
<sequence length="299" mass="33010">MAPKRRAVKKSTRAQKSGTSMSNDVTREHYKVKQEKLAGFIADFGLAVEEHLAMITNVLNSYLVQVDKAHINLLMKAPGSLLNTNYLKLKSIHSAYYRKDDAVSDDGIDTTGETVNRCPEQSLVVNAKATKAELLPSTKAGGGQGSKLISTMKRRQTKKATNITEMKTRLTSQSMKKRTSERLLKAQATPVLGKERYLVPNSTGLSMSVKKYRLSSSMTWTSGVQISQNGEPLNEQPTINLPLADGQVLSCPLDTPLDELIVNLDSKSLHTMTQLRDYLNRICSEVTAMTSPESRPRVP</sequence>
<gene>
    <name evidence="3" type="primary">LOC116954116</name>
</gene>
<reference evidence="3" key="1">
    <citation type="submission" date="2025-08" db="UniProtKB">
        <authorList>
            <consortium name="RefSeq"/>
        </authorList>
    </citation>
    <scope>IDENTIFICATION</scope>
    <source>
        <tissue evidence="3">Sperm</tissue>
    </source>
</reference>
<keyword evidence="2" id="KW-1185">Reference proteome</keyword>